<evidence type="ECO:0000256" key="1">
    <source>
        <dbReference type="SAM" id="MobiDB-lite"/>
    </source>
</evidence>
<organism evidence="3 4">
    <name type="scientific">Collybia nuda</name>
    <dbReference type="NCBI Taxonomy" id="64659"/>
    <lineage>
        <taxon>Eukaryota</taxon>
        <taxon>Fungi</taxon>
        <taxon>Dikarya</taxon>
        <taxon>Basidiomycota</taxon>
        <taxon>Agaricomycotina</taxon>
        <taxon>Agaricomycetes</taxon>
        <taxon>Agaricomycetidae</taxon>
        <taxon>Agaricales</taxon>
        <taxon>Tricholomatineae</taxon>
        <taxon>Clitocybaceae</taxon>
        <taxon>Collybia</taxon>
    </lineage>
</organism>
<evidence type="ECO:0000313" key="3">
    <source>
        <dbReference type="EMBL" id="KAF9462192.1"/>
    </source>
</evidence>
<feature type="transmembrane region" description="Helical" evidence="2">
    <location>
        <begin position="96"/>
        <end position="117"/>
    </location>
</feature>
<keyword evidence="2" id="KW-0472">Membrane</keyword>
<evidence type="ECO:0000256" key="2">
    <source>
        <dbReference type="SAM" id="Phobius"/>
    </source>
</evidence>
<protein>
    <submittedName>
        <fullName evidence="3">Uncharacterized protein</fullName>
    </submittedName>
</protein>
<name>A0A9P5Y4P4_9AGAR</name>
<keyword evidence="2" id="KW-0812">Transmembrane</keyword>
<dbReference type="Proteomes" id="UP000807353">
    <property type="component" value="Unassembled WGS sequence"/>
</dbReference>
<dbReference type="AlphaFoldDB" id="A0A9P5Y4P4"/>
<dbReference type="OrthoDB" id="3039972at2759"/>
<keyword evidence="4" id="KW-1185">Reference proteome</keyword>
<feature type="transmembrane region" description="Helical" evidence="2">
    <location>
        <begin position="123"/>
        <end position="142"/>
    </location>
</feature>
<reference evidence="3" key="1">
    <citation type="submission" date="2020-11" db="EMBL/GenBank/DDBJ databases">
        <authorList>
            <consortium name="DOE Joint Genome Institute"/>
            <person name="Ahrendt S."/>
            <person name="Riley R."/>
            <person name="Andreopoulos W."/>
            <person name="Labutti K."/>
            <person name="Pangilinan J."/>
            <person name="Ruiz-Duenas F.J."/>
            <person name="Barrasa J.M."/>
            <person name="Sanchez-Garcia M."/>
            <person name="Camarero S."/>
            <person name="Miyauchi S."/>
            <person name="Serrano A."/>
            <person name="Linde D."/>
            <person name="Babiker R."/>
            <person name="Drula E."/>
            <person name="Ayuso-Fernandez I."/>
            <person name="Pacheco R."/>
            <person name="Padilla G."/>
            <person name="Ferreira P."/>
            <person name="Barriuso J."/>
            <person name="Kellner H."/>
            <person name="Castanera R."/>
            <person name="Alfaro M."/>
            <person name="Ramirez L."/>
            <person name="Pisabarro A.G."/>
            <person name="Kuo A."/>
            <person name="Tritt A."/>
            <person name="Lipzen A."/>
            <person name="He G."/>
            <person name="Yan M."/>
            <person name="Ng V."/>
            <person name="Cullen D."/>
            <person name="Martin F."/>
            <person name="Rosso M.-N."/>
            <person name="Henrissat B."/>
            <person name="Hibbett D."/>
            <person name="Martinez A.T."/>
            <person name="Grigoriev I.V."/>
        </authorList>
    </citation>
    <scope>NUCLEOTIDE SEQUENCE</scope>
    <source>
        <strain evidence="3">CBS 247.69</strain>
    </source>
</reference>
<feature type="transmembrane region" description="Helical" evidence="2">
    <location>
        <begin position="53"/>
        <end position="75"/>
    </location>
</feature>
<feature type="compositionally biased region" description="Low complexity" evidence="1">
    <location>
        <begin position="165"/>
        <end position="176"/>
    </location>
</feature>
<feature type="region of interest" description="Disordered" evidence="1">
    <location>
        <begin position="163"/>
        <end position="191"/>
    </location>
</feature>
<dbReference type="EMBL" id="MU150274">
    <property type="protein sequence ID" value="KAF9462192.1"/>
    <property type="molecule type" value="Genomic_DNA"/>
</dbReference>
<gene>
    <name evidence="3" type="ORF">BDZ94DRAFT_1367715</name>
</gene>
<accession>A0A9P5Y4P4</accession>
<evidence type="ECO:0000313" key="4">
    <source>
        <dbReference type="Proteomes" id="UP000807353"/>
    </source>
</evidence>
<keyword evidence="2" id="KW-1133">Transmembrane helix</keyword>
<sequence>MFMLATADIAMSFNMVLAPTPSAPNDEAIANIVLARLYPKNPLYVTNKHAFSLMHFCVFIFNLVMTTATAGRIWWISRSTSSIFGKQVTKRYNTAVAILIETGAIYCISLLLMLNMPHKPYNLIFQALSIRLVAIIPTLMIVQVELGRQNYELSQDPEIFERSSRTTTINSTSSSNVPPDNQNIPEKNMRL</sequence>
<comment type="caution">
    <text evidence="3">The sequence shown here is derived from an EMBL/GenBank/DDBJ whole genome shotgun (WGS) entry which is preliminary data.</text>
</comment>
<proteinExistence type="predicted"/>